<comment type="caution">
    <text evidence="1">The sequence shown here is derived from an EMBL/GenBank/DDBJ whole genome shotgun (WGS) entry which is preliminary data.</text>
</comment>
<evidence type="ECO:0008006" key="3">
    <source>
        <dbReference type="Google" id="ProtNLM"/>
    </source>
</evidence>
<dbReference type="STRING" id="39966.A0A369J4R8"/>
<dbReference type="InParanoid" id="A0A369J4R8"/>
<reference evidence="1" key="1">
    <citation type="submission" date="2018-04" db="EMBL/GenBank/DDBJ databases">
        <title>Whole genome sequencing of Hypsizygus marmoreus.</title>
        <authorList>
            <person name="Choi I.-G."/>
            <person name="Min B."/>
            <person name="Kim J.-G."/>
            <person name="Kim S."/>
            <person name="Oh Y.-L."/>
            <person name="Kong W.-S."/>
            <person name="Park H."/>
            <person name="Jeong J."/>
            <person name="Song E.-S."/>
        </authorList>
    </citation>
    <scope>NUCLEOTIDE SEQUENCE [LARGE SCALE GENOMIC DNA]</scope>
    <source>
        <strain evidence="1">51987-8</strain>
    </source>
</reference>
<dbReference type="OrthoDB" id="2447803at2759"/>
<evidence type="ECO:0000313" key="1">
    <source>
        <dbReference type="EMBL" id="RDB17019.1"/>
    </source>
</evidence>
<evidence type="ECO:0000313" key="2">
    <source>
        <dbReference type="Proteomes" id="UP000076154"/>
    </source>
</evidence>
<gene>
    <name evidence="1" type="ORF">Hypma_002050</name>
</gene>
<dbReference type="InterPro" id="IPR032675">
    <property type="entry name" value="LRR_dom_sf"/>
</dbReference>
<protein>
    <recommendedName>
        <fullName evidence="3">F-box domain-containing protein</fullName>
    </recommendedName>
</protein>
<sequence length="496" mass="56140">MKKEMSVTTVRYRFARPPGVSDWKRFNRYRYHVRRLLCSVHPSPTCIIDRSVFEDVARTRTTLSIFPNMHTLKWDAPIQSCMVFMHENVTDLELYPLPNEHESPYYRDVVARMPNISRLVLHANVATYPVSSLAAHPVNMIRDLKSLREVVLPPDIVPTAGLVKALSDLPNLQTLAIDYRPLSRHPPMLLPESLITRPSLSKDGFRSLSFLALCICFKDAIYLFNKTSAAKQLRAINLRSPVVETLSDVHNLLLVIGKFIPLLEVLDLQSKRNNHAFADFPVTPDCVVDLETIRPLLGCRHLVLLHLHLPQLLYLKEDHVEEVAKAFPYLASLLLLFQTTAVPGFTLNATSLLHLARHCPDLGNLVLFIKVDASIPIHDSTCPTFQNLVVFVPGYSDVEDPATASLFFSRLFPPDVMVYADTGVWTPPLIMPRAVVKIIQTRRDKWAKVKELLPLFMQARVEERERMKGVVQSGGHGSDARKVVLRTVVLVPHSQN</sequence>
<keyword evidence="2" id="KW-1185">Reference proteome</keyword>
<name>A0A369J4R8_HYPMA</name>
<proteinExistence type="predicted"/>
<dbReference type="AlphaFoldDB" id="A0A369J4R8"/>
<dbReference type="Gene3D" id="3.80.10.10">
    <property type="entry name" value="Ribonuclease Inhibitor"/>
    <property type="match status" value="1"/>
</dbReference>
<dbReference type="Proteomes" id="UP000076154">
    <property type="component" value="Unassembled WGS sequence"/>
</dbReference>
<accession>A0A369J4R8</accession>
<dbReference type="SUPFAM" id="SSF52047">
    <property type="entry name" value="RNI-like"/>
    <property type="match status" value="1"/>
</dbReference>
<organism evidence="1 2">
    <name type="scientific">Hypsizygus marmoreus</name>
    <name type="common">White beech mushroom</name>
    <name type="synonym">Agaricus marmoreus</name>
    <dbReference type="NCBI Taxonomy" id="39966"/>
    <lineage>
        <taxon>Eukaryota</taxon>
        <taxon>Fungi</taxon>
        <taxon>Dikarya</taxon>
        <taxon>Basidiomycota</taxon>
        <taxon>Agaricomycotina</taxon>
        <taxon>Agaricomycetes</taxon>
        <taxon>Agaricomycetidae</taxon>
        <taxon>Agaricales</taxon>
        <taxon>Tricholomatineae</taxon>
        <taxon>Lyophyllaceae</taxon>
        <taxon>Hypsizygus</taxon>
    </lineage>
</organism>
<dbReference type="EMBL" id="LUEZ02000120">
    <property type="protein sequence ID" value="RDB17019.1"/>
    <property type="molecule type" value="Genomic_DNA"/>
</dbReference>